<protein>
    <recommendedName>
        <fullName evidence="6">Reverse transcriptase domain-containing protein</fullName>
    </recommendedName>
</protein>
<dbReference type="CDD" id="cd01650">
    <property type="entry name" value="RT_nLTR_like"/>
    <property type="match status" value="1"/>
</dbReference>
<name>A0AAQ3TKJ3_PASNO</name>
<dbReference type="SUPFAM" id="SSF56672">
    <property type="entry name" value="DNA/RNA polymerases"/>
    <property type="match status" value="1"/>
</dbReference>
<feature type="domain" description="Reverse transcriptase" evidence="2">
    <location>
        <begin position="380"/>
        <end position="536"/>
    </location>
</feature>
<dbReference type="AlphaFoldDB" id="A0AAQ3TKJ3"/>
<feature type="region of interest" description="Disordered" evidence="1">
    <location>
        <begin position="128"/>
        <end position="149"/>
    </location>
</feature>
<evidence type="ECO:0000259" key="2">
    <source>
        <dbReference type="Pfam" id="PF00078"/>
    </source>
</evidence>
<evidence type="ECO:0000256" key="1">
    <source>
        <dbReference type="SAM" id="MobiDB-lite"/>
    </source>
</evidence>
<sequence>MDDVSDGPVGSTPHPPPPPSPHDRSVEQPGEALLDPMMTWEVDTQARPINITSPSHSRAVVRLGGAILPWTGRPDLAAMSPREGCLVAASSSTPVAAMSPLEDCLINASPTTPAASAASRSILHVYSRRRRRRGASSPSPALAGDADASPPSIARRRLFEKALSSRVDSFSVSVHFMEAEGRNWWLTGVYGPQEDCDKVLFLQELRDGEEWLRKKLKMHCLGLASLERTIARLQSRILHLKDGEANTAFFHQHARYRKKKNFIAKLQLGDQVTATQEKHEAAFEYFNNLLGTAERDFSFDLSAFHLQHMISLWRKCRLQSEVYLLIRPLDPMASQGDFIEAAGKVDAIAVKDYRPISLIHSFAKGRSIQDNFLLVQQLARSLHRSKEPHALLKLDMSKAFDFIMINGQPGPPISHLLGLRQGDPLSPMLFILVMDVLNSLVSTSSRENLLLPIHGNHNLHRLSLYADDVVLFVRPSHSDLRLVKEILECFGHVSGLRCNLSKSSAAPIQCSTDDIALISGELACTVSNFPCTYLGLPLTIKKPTKSDLLPLVDKVADKLPGWKAPLLNWAGRLVVVKAVLTAIPIHLMTALDLPKWVFNSIDKIRRNFLWKGQEQAKGGNCLKTDDSRPWKGLLVNMPRKARALFDAAVVTTDQHLWKFSPTGSYSCSTAYAAMFIGTIKFTHWKRVWKSCWTSDRLAKRGLPHQATFPFCDQEESIHHILSSCILTREVWESALRMLRGLGHRCKLSWVGLLRAICGARLELLSCKSSSSGMLQPLRWRC</sequence>
<dbReference type="Proteomes" id="UP001341281">
    <property type="component" value="Chromosome 05"/>
</dbReference>
<dbReference type="InterPro" id="IPR000477">
    <property type="entry name" value="RT_dom"/>
</dbReference>
<dbReference type="InterPro" id="IPR043502">
    <property type="entry name" value="DNA/RNA_pol_sf"/>
</dbReference>
<proteinExistence type="predicted"/>
<gene>
    <name evidence="4" type="ORF">U9M48_023853</name>
</gene>
<dbReference type="Pfam" id="PF13966">
    <property type="entry name" value="zf-RVT"/>
    <property type="match status" value="1"/>
</dbReference>
<dbReference type="InterPro" id="IPR026960">
    <property type="entry name" value="RVT-Znf"/>
</dbReference>
<feature type="region of interest" description="Disordered" evidence="1">
    <location>
        <begin position="1"/>
        <end position="28"/>
    </location>
</feature>
<dbReference type="Pfam" id="PF00078">
    <property type="entry name" value="RVT_1"/>
    <property type="match status" value="1"/>
</dbReference>
<dbReference type="PANTHER" id="PTHR33116:SF78">
    <property type="entry name" value="OS12G0587133 PROTEIN"/>
    <property type="match status" value="1"/>
</dbReference>
<organism evidence="4 5">
    <name type="scientific">Paspalum notatum var. saurae</name>
    <dbReference type="NCBI Taxonomy" id="547442"/>
    <lineage>
        <taxon>Eukaryota</taxon>
        <taxon>Viridiplantae</taxon>
        <taxon>Streptophyta</taxon>
        <taxon>Embryophyta</taxon>
        <taxon>Tracheophyta</taxon>
        <taxon>Spermatophyta</taxon>
        <taxon>Magnoliopsida</taxon>
        <taxon>Liliopsida</taxon>
        <taxon>Poales</taxon>
        <taxon>Poaceae</taxon>
        <taxon>PACMAD clade</taxon>
        <taxon>Panicoideae</taxon>
        <taxon>Andropogonodae</taxon>
        <taxon>Paspaleae</taxon>
        <taxon>Paspalinae</taxon>
        <taxon>Paspalum</taxon>
    </lineage>
</organism>
<evidence type="ECO:0000259" key="3">
    <source>
        <dbReference type="Pfam" id="PF13966"/>
    </source>
</evidence>
<dbReference type="EMBL" id="CP144749">
    <property type="protein sequence ID" value="WVZ75824.1"/>
    <property type="molecule type" value="Genomic_DNA"/>
</dbReference>
<evidence type="ECO:0000313" key="4">
    <source>
        <dbReference type="EMBL" id="WVZ75824.1"/>
    </source>
</evidence>
<evidence type="ECO:0000313" key="5">
    <source>
        <dbReference type="Proteomes" id="UP001341281"/>
    </source>
</evidence>
<keyword evidence="5" id="KW-1185">Reference proteome</keyword>
<evidence type="ECO:0008006" key="6">
    <source>
        <dbReference type="Google" id="ProtNLM"/>
    </source>
</evidence>
<feature type="domain" description="Reverse transcriptase zinc-binding" evidence="3">
    <location>
        <begin position="670"/>
        <end position="731"/>
    </location>
</feature>
<dbReference type="PANTHER" id="PTHR33116">
    <property type="entry name" value="REVERSE TRANSCRIPTASE ZINC-BINDING DOMAIN-CONTAINING PROTEIN-RELATED-RELATED"/>
    <property type="match status" value="1"/>
</dbReference>
<reference evidence="4 5" key="1">
    <citation type="submission" date="2024-02" db="EMBL/GenBank/DDBJ databases">
        <title>High-quality chromosome-scale genome assembly of Pensacola bahiagrass (Paspalum notatum Flugge var. saurae).</title>
        <authorList>
            <person name="Vega J.M."/>
            <person name="Podio M."/>
            <person name="Orjuela J."/>
            <person name="Siena L.A."/>
            <person name="Pessino S.C."/>
            <person name="Combes M.C."/>
            <person name="Mariac C."/>
            <person name="Albertini E."/>
            <person name="Pupilli F."/>
            <person name="Ortiz J.P.A."/>
            <person name="Leblanc O."/>
        </authorList>
    </citation>
    <scope>NUCLEOTIDE SEQUENCE [LARGE SCALE GENOMIC DNA]</scope>
    <source>
        <strain evidence="4">R1</strain>
        <tissue evidence="4">Leaf</tissue>
    </source>
</reference>
<accession>A0AAQ3TKJ3</accession>
<feature type="compositionally biased region" description="Low complexity" evidence="1">
    <location>
        <begin position="135"/>
        <end position="149"/>
    </location>
</feature>